<dbReference type="PANTHER" id="PTHR38686">
    <property type="entry name" value="APOLIPOPROTEIN N-ACYLTRANSFERASE"/>
    <property type="match status" value="1"/>
</dbReference>
<keyword evidence="7" id="KW-1133">Transmembrane helix</keyword>
<evidence type="ECO:0000256" key="9">
    <source>
        <dbReference type="ARBA" id="ARBA00023315"/>
    </source>
</evidence>
<keyword evidence="4" id="KW-0997">Cell inner membrane</keyword>
<dbReference type="KEGG" id="apai:APAC_0416"/>
<keyword evidence="5 10" id="KW-0808">Transferase</keyword>
<dbReference type="AlphaFoldDB" id="A0A5C2H3N1"/>
<keyword evidence="10" id="KW-0449">Lipoprotein</keyword>
<accession>A0A5C2H3N1</accession>
<sequence>MFLAKREHSNKNFIIKGLITAILFSSFIYLNYFGVEIKIIDTIFAISAFYLILTIPKKALFFTGFFIGVFWCYWMAVSLKYYELVYLTPILLIGVGLVYGIIFYLFALYDKALFRALALFGFSFLIPFGFNWIKPELLFINSYIGTSKIDLALILIGLFLIIKLKRLKIIGIVPLIFAISLPKGDFIDNPNLKIAMPQMNIQQNLKWEKDYREILIEKNFELIAKAVEENKDLIVLPETSFATALNLDAQTMERLNSFSYDIDIITGALYLEGEKIYNATYHISNGHVKIAKKVVLVPFGEEIPLPKFFVDLINDVFYGGASDYSKASTPTDFIVKDIKFRNAICYEATTDEIFKDLNDTKYMIATSNNAWFTPSIEPTLQSLLLKYYSKKYRVTIFHVVNGSKNEIFRP</sequence>
<dbReference type="InterPro" id="IPR036526">
    <property type="entry name" value="C-N_Hydrolase_sf"/>
</dbReference>
<dbReference type="InterPro" id="IPR003010">
    <property type="entry name" value="C-N_Hydrolase"/>
</dbReference>
<dbReference type="GO" id="GO:0042158">
    <property type="term" value="P:lipoprotein biosynthetic process"/>
    <property type="evidence" value="ECO:0007669"/>
    <property type="project" value="InterPro"/>
</dbReference>
<comment type="subcellular location">
    <subcellularLocation>
        <location evidence="1">Cell membrane</location>
        <topology evidence="1">Multi-pass membrane protein</topology>
    </subcellularLocation>
</comment>
<evidence type="ECO:0000256" key="4">
    <source>
        <dbReference type="ARBA" id="ARBA00022519"/>
    </source>
</evidence>
<evidence type="ECO:0000313" key="11">
    <source>
        <dbReference type="Proteomes" id="UP000322726"/>
    </source>
</evidence>
<keyword evidence="9 10" id="KW-0012">Acyltransferase</keyword>
<dbReference type="Pfam" id="PF26365">
    <property type="entry name" value="ApoNAT_membrane"/>
    <property type="match status" value="1"/>
</dbReference>
<dbReference type="Gene3D" id="3.60.110.10">
    <property type="entry name" value="Carbon-nitrogen hydrolase"/>
    <property type="match status" value="1"/>
</dbReference>
<dbReference type="GO" id="GO:0005886">
    <property type="term" value="C:plasma membrane"/>
    <property type="evidence" value="ECO:0007669"/>
    <property type="project" value="UniProtKB-SubCell"/>
</dbReference>
<dbReference type="EC" id="2.3.1.-" evidence="10"/>
<dbReference type="Pfam" id="PF00795">
    <property type="entry name" value="CN_hydrolase"/>
    <property type="match status" value="1"/>
</dbReference>
<dbReference type="PROSITE" id="PS50263">
    <property type="entry name" value="CN_HYDROLASE"/>
    <property type="match status" value="1"/>
</dbReference>
<dbReference type="RefSeq" id="WP_130232540.1">
    <property type="nucleotide sequence ID" value="NZ_BMEF01000010.1"/>
</dbReference>
<evidence type="ECO:0000256" key="5">
    <source>
        <dbReference type="ARBA" id="ARBA00022679"/>
    </source>
</evidence>
<comment type="similarity">
    <text evidence="2">Belongs to the CN hydrolase family. Apolipoprotein N-acyltransferase subfamily.</text>
</comment>
<reference evidence="10" key="1">
    <citation type="submission" date="2019-09" db="EMBL/GenBank/DDBJ databases">
        <title>Complete genome sequencing of four Arcobacter species reveals a diverse suite of mobile elements.</title>
        <authorList>
            <person name="Miller W.G."/>
            <person name="Yee E."/>
            <person name="Bono J.L."/>
        </authorList>
    </citation>
    <scope>NUCLEOTIDE SEQUENCE [LARGE SCALE GENOMIC DNA]</scope>
    <source>
        <strain evidence="10">LMG 26638</strain>
    </source>
</reference>
<dbReference type="PANTHER" id="PTHR38686:SF1">
    <property type="entry name" value="APOLIPOPROTEIN N-ACYLTRANSFERASE"/>
    <property type="match status" value="1"/>
</dbReference>
<dbReference type="SUPFAM" id="SSF56317">
    <property type="entry name" value="Carbon-nitrogen hydrolase"/>
    <property type="match status" value="1"/>
</dbReference>
<name>A0A5C2H3N1_9BACT</name>
<protein>
    <submittedName>
        <fullName evidence="10">Apolipoprotein N-acyltransferase</fullName>
        <ecNumber evidence="10">2.3.1.-</ecNumber>
    </submittedName>
</protein>
<evidence type="ECO:0000256" key="6">
    <source>
        <dbReference type="ARBA" id="ARBA00022692"/>
    </source>
</evidence>
<gene>
    <name evidence="10" type="primary">lnt</name>
    <name evidence="10" type="ORF">APAC_0416</name>
</gene>
<dbReference type="OrthoDB" id="9804277at2"/>
<evidence type="ECO:0000256" key="8">
    <source>
        <dbReference type="ARBA" id="ARBA00023136"/>
    </source>
</evidence>
<evidence type="ECO:0000256" key="3">
    <source>
        <dbReference type="ARBA" id="ARBA00022475"/>
    </source>
</evidence>
<dbReference type="Proteomes" id="UP000322726">
    <property type="component" value="Chromosome"/>
</dbReference>
<evidence type="ECO:0000256" key="2">
    <source>
        <dbReference type="ARBA" id="ARBA00010065"/>
    </source>
</evidence>
<reference evidence="10" key="2">
    <citation type="submission" date="2019-09" db="EMBL/GenBank/DDBJ databases">
        <title>Taxonomic note: a critical rebuttal of the proposed division of the genus Arcobacter into six genera, emended descriptions of Arcobacter anaerophilus and the genus Arcobacter, and an assessment of genus-level boundaries for Epsilonproteobacteria using in silico genomic comparator tools.</title>
        <authorList>
            <person name="On S.L.W."/>
            <person name="Miller W.G."/>
            <person name="Biggs P."/>
            <person name="Cornelius A."/>
            <person name="Vandamme P."/>
        </authorList>
    </citation>
    <scope>NUCLEOTIDE SEQUENCE [LARGE SCALE GENOMIC DNA]</scope>
    <source>
        <strain evidence="10">LMG 26638</strain>
    </source>
</reference>
<dbReference type="EMBL" id="CP035928">
    <property type="protein sequence ID" value="QEP33577.1"/>
    <property type="molecule type" value="Genomic_DNA"/>
</dbReference>
<dbReference type="InterPro" id="IPR059110">
    <property type="entry name" value="Lnt_campylobact"/>
</dbReference>
<dbReference type="InterPro" id="IPR004563">
    <property type="entry name" value="Apolipo_AcylTrfase"/>
</dbReference>
<organism evidence="10 11">
    <name type="scientific">Malaciobacter pacificus</name>
    <dbReference type="NCBI Taxonomy" id="1080223"/>
    <lineage>
        <taxon>Bacteria</taxon>
        <taxon>Pseudomonadati</taxon>
        <taxon>Campylobacterota</taxon>
        <taxon>Epsilonproteobacteria</taxon>
        <taxon>Campylobacterales</taxon>
        <taxon>Arcobacteraceae</taxon>
        <taxon>Malaciobacter</taxon>
    </lineage>
</organism>
<dbReference type="InterPro" id="IPR059109">
    <property type="entry name" value="Lnt_membrane_dom"/>
</dbReference>
<keyword evidence="11" id="KW-1185">Reference proteome</keyword>
<proteinExistence type="inferred from homology"/>
<evidence type="ECO:0000256" key="7">
    <source>
        <dbReference type="ARBA" id="ARBA00022989"/>
    </source>
</evidence>
<evidence type="ECO:0000256" key="1">
    <source>
        <dbReference type="ARBA" id="ARBA00004651"/>
    </source>
</evidence>
<keyword evidence="6" id="KW-0812">Transmembrane</keyword>
<dbReference type="GO" id="GO:0016410">
    <property type="term" value="F:N-acyltransferase activity"/>
    <property type="evidence" value="ECO:0007669"/>
    <property type="project" value="InterPro"/>
</dbReference>
<dbReference type="NCBIfam" id="NF008934">
    <property type="entry name" value="PRK12291.1"/>
    <property type="match status" value="1"/>
</dbReference>
<keyword evidence="8" id="KW-0472">Membrane</keyword>
<dbReference type="NCBIfam" id="TIGR00546">
    <property type="entry name" value="lnt"/>
    <property type="match status" value="1"/>
</dbReference>
<evidence type="ECO:0000313" key="10">
    <source>
        <dbReference type="EMBL" id="QEP33577.1"/>
    </source>
</evidence>
<keyword evidence="3" id="KW-1003">Cell membrane</keyword>